<keyword evidence="2" id="KW-0472">Membrane</keyword>
<evidence type="ECO:0000256" key="2">
    <source>
        <dbReference type="SAM" id="Phobius"/>
    </source>
</evidence>
<dbReference type="Pfam" id="PF06103">
    <property type="entry name" value="DUF948"/>
    <property type="match status" value="1"/>
</dbReference>
<evidence type="ECO:0008006" key="5">
    <source>
        <dbReference type="Google" id="ProtNLM"/>
    </source>
</evidence>
<protein>
    <recommendedName>
        <fullName evidence="5">DUF948 domain-containing protein</fullName>
    </recommendedName>
</protein>
<comment type="caution">
    <text evidence="3">The sequence shown here is derived from an EMBL/GenBank/DDBJ whole genome shotgun (WGS) entry which is preliminary data.</text>
</comment>
<feature type="compositionally biased region" description="Low complexity" evidence="1">
    <location>
        <begin position="116"/>
        <end position="145"/>
    </location>
</feature>
<evidence type="ECO:0000256" key="1">
    <source>
        <dbReference type="SAM" id="MobiDB-lite"/>
    </source>
</evidence>
<dbReference type="RefSeq" id="WP_204030384.1">
    <property type="nucleotide sequence ID" value="NZ_BOOW01000035.1"/>
</dbReference>
<feature type="region of interest" description="Disordered" evidence="1">
    <location>
        <begin position="116"/>
        <end position="152"/>
    </location>
</feature>
<reference evidence="3" key="1">
    <citation type="submission" date="2021-01" db="EMBL/GenBank/DDBJ databases">
        <title>Whole genome shotgun sequence of Sinosporangium siamense NBRC 109515.</title>
        <authorList>
            <person name="Komaki H."/>
            <person name="Tamura T."/>
        </authorList>
    </citation>
    <scope>NUCLEOTIDE SEQUENCE</scope>
    <source>
        <strain evidence="3">NBRC 109515</strain>
    </source>
</reference>
<dbReference type="AlphaFoldDB" id="A0A919VAE0"/>
<keyword evidence="4" id="KW-1185">Reference proteome</keyword>
<sequence>MLTAGEVAGLVVAMFWAILVCFLAMVLVKLARLINETTKMVSEMSERVAPLLDDVSATVTETNRRLVTVDAITEDVKRVSGHVAQVSDLASTVFTGPLIKLSAFAYGVRQAIAARRSGGRSPARPVLRQGQAPAQGQRRNGARALRGGRRAR</sequence>
<proteinExistence type="predicted"/>
<organism evidence="3 4">
    <name type="scientific">Sinosporangium siamense</name>
    <dbReference type="NCBI Taxonomy" id="1367973"/>
    <lineage>
        <taxon>Bacteria</taxon>
        <taxon>Bacillati</taxon>
        <taxon>Actinomycetota</taxon>
        <taxon>Actinomycetes</taxon>
        <taxon>Streptosporangiales</taxon>
        <taxon>Streptosporangiaceae</taxon>
        <taxon>Sinosporangium</taxon>
    </lineage>
</organism>
<accession>A0A919VAE0</accession>
<dbReference type="InterPro" id="IPR009293">
    <property type="entry name" value="UPF0478"/>
</dbReference>
<evidence type="ECO:0000313" key="4">
    <source>
        <dbReference type="Proteomes" id="UP000606172"/>
    </source>
</evidence>
<dbReference type="Proteomes" id="UP000606172">
    <property type="component" value="Unassembled WGS sequence"/>
</dbReference>
<gene>
    <name evidence="3" type="ORF">Ssi02_55430</name>
</gene>
<evidence type="ECO:0000313" key="3">
    <source>
        <dbReference type="EMBL" id="GII95312.1"/>
    </source>
</evidence>
<name>A0A919VAE0_9ACTN</name>
<keyword evidence="2" id="KW-1133">Transmembrane helix</keyword>
<dbReference type="EMBL" id="BOOW01000035">
    <property type="protein sequence ID" value="GII95312.1"/>
    <property type="molecule type" value="Genomic_DNA"/>
</dbReference>
<keyword evidence="2" id="KW-0812">Transmembrane</keyword>
<feature type="transmembrane region" description="Helical" evidence="2">
    <location>
        <begin position="6"/>
        <end position="30"/>
    </location>
</feature>